<keyword evidence="4" id="KW-0328">Glycosyltransferase</keyword>
<name>B2JU29_PARP8</name>
<dbReference type="PANTHER" id="PTHR12726:SF0">
    <property type="entry name" value="CERAMIDE GLUCOSYLTRANSFERASE"/>
    <property type="match status" value="1"/>
</dbReference>
<keyword evidence="11" id="KW-1185">Reference proteome</keyword>
<dbReference type="OrthoDB" id="9814255at2"/>
<geneLocation type="plasmid" evidence="10 11">
    <name>pBPHY01</name>
</geneLocation>
<reference evidence="11" key="1">
    <citation type="journal article" date="2014" name="Stand. Genomic Sci.">
        <title>Complete genome sequence of Burkholderia phymatum STM815(T), a broad host range and efficient nitrogen-fixing symbiont of Mimosa species.</title>
        <authorList>
            <person name="Moulin L."/>
            <person name="Klonowska A."/>
            <person name="Caroline B."/>
            <person name="Booth K."/>
            <person name="Vriezen J.A."/>
            <person name="Melkonian R."/>
            <person name="James E.K."/>
            <person name="Young J.P."/>
            <person name="Bena G."/>
            <person name="Hauser L."/>
            <person name="Land M."/>
            <person name="Kyrpides N."/>
            <person name="Bruce D."/>
            <person name="Chain P."/>
            <person name="Copeland A."/>
            <person name="Pitluck S."/>
            <person name="Woyke T."/>
            <person name="Lizotte-Waniewski M."/>
            <person name="Bristow J."/>
            <person name="Riley M."/>
        </authorList>
    </citation>
    <scope>NUCLEOTIDE SEQUENCE [LARGE SCALE GENOMIC DNA]</scope>
    <source>
        <strain evidence="11">DSM 17167 / CIP 108236 / LMG 21445 / STM815</strain>
        <plasmid evidence="11">Plasmid pBPHY01</plasmid>
    </source>
</reference>
<proteinExistence type="predicted"/>
<evidence type="ECO:0000256" key="6">
    <source>
        <dbReference type="ARBA" id="ARBA00022692"/>
    </source>
</evidence>
<dbReference type="RefSeq" id="WP_012406238.1">
    <property type="nucleotide sequence ID" value="NC_010625.1"/>
</dbReference>
<dbReference type="SUPFAM" id="SSF53448">
    <property type="entry name" value="Nucleotide-diphospho-sugar transferases"/>
    <property type="match status" value="1"/>
</dbReference>
<evidence type="ECO:0000256" key="5">
    <source>
        <dbReference type="ARBA" id="ARBA00022679"/>
    </source>
</evidence>
<evidence type="ECO:0000256" key="4">
    <source>
        <dbReference type="ARBA" id="ARBA00022676"/>
    </source>
</evidence>
<accession>B2JU29</accession>
<evidence type="ECO:0000256" key="8">
    <source>
        <dbReference type="ARBA" id="ARBA00023136"/>
    </source>
</evidence>
<dbReference type="Pfam" id="PF13506">
    <property type="entry name" value="Glyco_transf_21"/>
    <property type="match status" value="1"/>
</dbReference>
<comment type="pathway">
    <text evidence="2">Lipid metabolism; sphingolipid metabolism.</text>
</comment>
<dbReference type="Proteomes" id="UP000001192">
    <property type="component" value="Plasmid pBPHY01"/>
</dbReference>
<evidence type="ECO:0000313" key="11">
    <source>
        <dbReference type="Proteomes" id="UP000001192"/>
    </source>
</evidence>
<dbReference type="InterPro" id="IPR029044">
    <property type="entry name" value="Nucleotide-diphossugar_trans"/>
</dbReference>
<evidence type="ECO:0000256" key="3">
    <source>
        <dbReference type="ARBA" id="ARBA00004991"/>
    </source>
</evidence>
<evidence type="ECO:0000256" key="2">
    <source>
        <dbReference type="ARBA" id="ARBA00004760"/>
    </source>
</evidence>
<evidence type="ECO:0000256" key="1">
    <source>
        <dbReference type="ARBA" id="ARBA00004141"/>
    </source>
</evidence>
<dbReference type="CAZy" id="GT21">
    <property type="family name" value="Glycosyltransferase Family 21"/>
</dbReference>
<dbReference type="AlphaFoldDB" id="B2JU29"/>
<comment type="subcellular location">
    <subcellularLocation>
        <location evidence="1">Membrane</location>
        <topology evidence="1">Multi-pass membrane protein</topology>
    </subcellularLocation>
</comment>
<feature type="transmembrane region" description="Helical" evidence="9">
    <location>
        <begin position="308"/>
        <end position="334"/>
    </location>
</feature>
<keyword evidence="5 10" id="KW-0808">Transferase</keyword>
<dbReference type="GO" id="GO:0008120">
    <property type="term" value="F:ceramide glucosyltransferase activity"/>
    <property type="evidence" value="ECO:0007669"/>
    <property type="project" value="TreeGrafter"/>
</dbReference>
<dbReference type="Gene3D" id="3.90.550.10">
    <property type="entry name" value="Spore Coat Polysaccharide Biosynthesis Protein SpsA, Chain A"/>
    <property type="match status" value="1"/>
</dbReference>
<keyword evidence="6 9" id="KW-0812">Transmembrane</keyword>
<dbReference type="HOGENOM" id="CLU_030898_2_0_4"/>
<keyword evidence="10" id="KW-0614">Plasmid</keyword>
<dbReference type="GO" id="GO:0006679">
    <property type="term" value="P:glucosylceramide biosynthetic process"/>
    <property type="evidence" value="ECO:0007669"/>
    <property type="project" value="TreeGrafter"/>
</dbReference>
<evidence type="ECO:0000256" key="7">
    <source>
        <dbReference type="ARBA" id="ARBA00022989"/>
    </source>
</evidence>
<sequence>MAPDALAKAASLLSFDGARLALTYICGVCAAFGVVYTVVAASLVGPFFTRRSPPCKRYPAVTVIKPLSGMESALLSNLRSFCEQDYPGDVQFLFGVHDARDPALEVVRELQRLYPAAHITTIANSALHGCNRKVSNLINMLPAAEHDLFVFADSDVTVASDYLSRVVGELHGEGVGLVTCAYVGVPDPGFWPQLSARAVDYQFLPGVVTALRAGLAQPCFGQTIAMRRKTLDTIGGLGQFAGLLAEDHAIGLAVRATGQKVVVPGFVIGHACPETTAGRLIEHELRWSRTIRRIDPVGHAGSALGYPVAWATLALVMGGAPVWAVAQLLVALGARALLQARIDTLLKRPVRNLWLLPLWDLFAFAILCLSFSSSHVVWRGVSFRVDGRGLLTVEPERPSADRTS</sequence>
<dbReference type="NCBIfam" id="TIGR03472">
    <property type="entry name" value="HpnI"/>
    <property type="match status" value="1"/>
</dbReference>
<keyword evidence="8 9" id="KW-0472">Membrane</keyword>
<gene>
    <name evidence="10" type="ordered locus">Bphy_7079</name>
</gene>
<feature type="transmembrane region" description="Helical" evidence="9">
    <location>
        <begin position="354"/>
        <end position="378"/>
    </location>
</feature>
<dbReference type="EMBL" id="CP001045">
    <property type="protein sequence ID" value="ACC76082.1"/>
    <property type="molecule type" value="Genomic_DNA"/>
</dbReference>
<dbReference type="KEGG" id="bph:Bphy_7079"/>
<organism evidence="10 11">
    <name type="scientific">Paraburkholderia phymatum (strain DSM 17167 / CIP 108236 / LMG 21445 / STM815)</name>
    <name type="common">Burkholderia phymatum</name>
    <dbReference type="NCBI Taxonomy" id="391038"/>
    <lineage>
        <taxon>Bacteria</taxon>
        <taxon>Pseudomonadati</taxon>
        <taxon>Pseudomonadota</taxon>
        <taxon>Betaproteobacteria</taxon>
        <taxon>Burkholderiales</taxon>
        <taxon>Burkholderiaceae</taxon>
        <taxon>Paraburkholderia</taxon>
    </lineage>
</organism>
<dbReference type="InterPro" id="IPR017835">
    <property type="entry name" value="Hopen-assoc_HpnI"/>
</dbReference>
<comment type="pathway">
    <text evidence="3">Sphingolipid metabolism.</text>
</comment>
<evidence type="ECO:0000256" key="9">
    <source>
        <dbReference type="SAM" id="Phobius"/>
    </source>
</evidence>
<dbReference type="PANTHER" id="PTHR12726">
    <property type="entry name" value="CERAMIDE GLUCOSYLTRANSFERASE"/>
    <property type="match status" value="1"/>
</dbReference>
<protein>
    <submittedName>
        <fullName evidence="10">Putative (Ceramide) glucosyltransferase</fullName>
    </submittedName>
</protein>
<dbReference type="GO" id="GO:0016020">
    <property type="term" value="C:membrane"/>
    <property type="evidence" value="ECO:0007669"/>
    <property type="project" value="UniProtKB-SubCell"/>
</dbReference>
<evidence type="ECO:0000313" key="10">
    <source>
        <dbReference type="EMBL" id="ACC76082.1"/>
    </source>
</evidence>
<dbReference type="InterPro" id="IPR025993">
    <property type="entry name" value="Ceramide_glucosylTrfase"/>
</dbReference>
<feature type="transmembrane region" description="Helical" evidence="9">
    <location>
        <begin position="20"/>
        <end position="48"/>
    </location>
</feature>
<keyword evidence="7 9" id="KW-1133">Transmembrane helix</keyword>